<feature type="transmembrane region" description="Helical" evidence="1">
    <location>
        <begin position="259"/>
        <end position="280"/>
    </location>
</feature>
<reference evidence="2 3" key="1">
    <citation type="submission" date="2019-11" db="EMBL/GenBank/DDBJ databases">
        <title>Draft genome sequences of five Paenibacillus species of dairy origin.</title>
        <authorList>
            <person name="Olajide A.M."/>
            <person name="Chen S."/>
            <person name="Lapointe G."/>
        </authorList>
    </citation>
    <scope>NUCLEOTIDE SEQUENCE [LARGE SCALE GENOMIC DNA]</scope>
    <source>
        <strain evidence="2 3">12CR55</strain>
    </source>
</reference>
<gene>
    <name evidence="2" type="ORF">GNP95_01065</name>
</gene>
<protein>
    <submittedName>
        <fullName evidence="2">Uncharacterized protein</fullName>
    </submittedName>
</protein>
<feature type="transmembrane region" description="Helical" evidence="1">
    <location>
        <begin position="195"/>
        <end position="217"/>
    </location>
</feature>
<evidence type="ECO:0000256" key="1">
    <source>
        <dbReference type="SAM" id="Phobius"/>
    </source>
</evidence>
<proteinExistence type="predicted"/>
<feature type="transmembrane region" description="Helical" evidence="1">
    <location>
        <begin position="229"/>
        <end position="247"/>
    </location>
</feature>
<keyword evidence="1" id="KW-1133">Transmembrane helix</keyword>
<dbReference type="AlphaFoldDB" id="A0A7X3CKZ8"/>
<feature type="transmembrane region" description="Helical" evidence="1">
    <location>
        <begin position="87"/>
        <end position="105"/>
    </location>
</feature>
<evidence type="ECO:0000313" key="2">
    <source>
        <dbReference type="EMBL" id="MUG43603.1"/>
    </source>
</evidence>
<organism evidence="2 3">
    <name type="scientific">Paenibacillus woosongensis</name>
    <dbReference type="NCBI Taxonomy" id="307580"/>
    <lineage>
        <taxon>Bacteria</taxon>
        <taxon>Bacillati</taxon>
        <taxon>Bacillota</taxon>
        <taxon>Bacilli</taxon>
        <taxon>Bacillales</taxon>
        <taxon>Paenibacillaceae</taxon>
        <taxon>Paenibacillus</taxon>
    </lineage>
</organism>
<comment type="caution">
    <text evidence="2">The sequence shown here is derived from an EMBL/GenBank/DDBJ whole genome shotgun (WGS) entry which is preliminary data.</text>
</comment>
<dbReference type="Proteomes" id="UP000447876">
    <property type="component" value="Unassembled WGS sequence"/>
</dbReference>
<evidence type="ECO:0000313" key="3">
    <source>
        <dbReference type="Proteomes" id="UP000447876"/>
    </source>
</evidence>
<name>A0A7X3CKZ8_9BACL</name>
<feature type="transmembrane region" description="Helical" evidence="1">
    <location>
        <begin position="57"/>
        <end position="75"/>
    </location>
</feature>
<keyword evidence="1" id="KW-0472">Membrane</keyword>
<keyword evidence="1" id="KW-0812">Transmembrane</keyword>
<dbReference type="RefSeq" id="WP_155609085.1">
    <property type="nucleotide sequence ID" value="NZ_WNZW01000001.1"/>
</dbReference>
<sequence>MNQKFTGYNKSTTVKLFEGERVLVCIGLLGFVLAAACGIWVLLYGGATSPDGDVSRAISFDAALGIFLISTAAISPLSGMSSKRRAFFRWVFVILALYCYGAETIQNFRGVNPRFVNAGSFFDHFVANGFGLVAILLVIIYIFFSIPFFRPKASQTRPEIVLAIRYALLATMLSFAAGIWISVNQSRFTGLEGNLIWLHGLGFHGLQVLPLIAWLTEHSTITIAIRRKVIHLSGILYFLGVIFIGWQTALGKSIWEWSWLPLLACGCFIITIFIGAIVLYQAKHILSPAYWQRAGNRDVAS</sequence>
<accession>A0A7X3CKZ8</accession>
<dbReference type="OrthoDB" id="2827528at2"/>
<dbReference type="EMBL" id="WNZW01000001">
    <property type="protein sequence ID" value="MUG43603.1"/>
    <property type="molecule type" value="Genomic_DNA"/>
</dbReference>
<feature type="transmembrane region" description="Helical" evidence="1">
    <location>
        <begin position="161"/>
        <end position="183"/>
    </location>
</feature>
<feature type="transmembrane region" description="Helical" evidence="1">
    <location>
        <begin position="21"/>
        <end position="45"/>
    </location>
</feature>
<feature type="transmembrane region" description="Helical" evidence="1">
    <location>
        <begin position="125"/>
        <end position="149"/>
    </location>
</feature>